<accession>A0AAD7Y4Q6</accession>
<evidence type="ECO:0000256" key="5">
    <source>
        <dbReference type="PROSITE-ProRule" id="PRU00134"/>
    </source>
</evidence>
<dbReference type="EMBL" id="JARTCD010000002">
    <property type="protein sequence ID" value="KAJ8663725.1"/>
    <property type="molecule type" value="Genomic_DNA"/>
</dbReference>
<dbReference type="PANTHER" id="PTHR11102:SF160">
    <property type="entry name" value="ERAD-ASSOCIATED E3 UBIQUITIN-PROTEIN LIGASE COMPONENT HRD3"/>
    <property type="match status" value="1"/>
</dbReference>
<proteinExistence type="inferred from homology"/>
<dbReference type="Gene3D" id="6.10.140.2220">
    <property type="match status" value="1"/>
</dbReference>
<dbReference type="Pfam" id="PF08238">
    <property type="entry name" value="Sel1"/>
    <property type="match status" value="4"/>
</dbReference>
<dbReference type="InterPro" id="IPR006597">
    <property type="entry name" value="Sel1-like"/>
</dbReference>
<feature type="coiled-coil region" evidence="6">
    <location>
        <begin position="71"/>
        <end position="105"/>
    </location>
</feature>
<evidence type="ECO:0000256" key="3">
    <source>
        <dbReference type="ARBA" id="ARBA00022833"/>
    </source>
</evidence>
<dbReference type="PANTHER" id="PTHR11102">
    <property type="entry name" value="SEL-1-LIKE PROTEIN"/>
    <property type="match status" value="1"/>
</dbReference>
<dbReference type="AlphaFoldDB" id="A0AAD7Y4Q6"/>
<evidence type="ECO:0000256" key="4">
    <source>
        <dbReference type="ARBA" id="ARBA00038101"/>
    </source>
</evidence>
<organism evidence="8 9">
    <name type="scientific">Lichtheimia ornata</name>
    <dbReference type="NCBI Taxonomy" id="688661"/>
    <lineage>
        <taxon>Eukaryota</taxon>
        <taxon>Fungi</taxon>
        <taxon>Fungi incertae sedis</taxon>
        <taxon>Mucoromycota</taxon>
        <taxon>Mucoromycotina</taxon>
        <taxon>Mucoromycetes</taxon>
        <taxon>Mucorales</taxon>
        <taxon>Lichtheimiaceae</taxon>
        <taxon>Lichtheimia</taxon>
    </lineage>
</organism>
<keyword evidence="1" id="KW-0479">Metal-binding</keyword>
<dbReference type="RefSeq" id="XP_058348637.1">
    <property type="nucleotide sequence ID" value="XM_058481073.1"/>
</dbReference>
<dbReference type="SUPFAM" id="SSF81901">
    <property type="entry name" value="HCP-like"/>
    <property type="match status" value="1"/>
</dbReference>
<evidence type="ECO:0000313" key="8">
    <source>
        <dbReference type="EMBL" id="KAJ8663725.1"/>
    </source>
</evidence>
<evidence type="ECO:0000313" key="9">
    <source>
        <dbReference type="Proteomes" id="UP001234581"/>
    </source>
</evidence>
<gene>
    <name evidence="8" type="ORF">O0I10_000974</name>
</gene>
<dbReference type="SUPFAM" id="SSF144232">
    <property type="entry name" value="HIT/MYND zinc finger-like"/>
    <property type="match status" value="1"/>
</dbReference>
<dbReference type="InterPro" id="IPR050767">
    <property type="entry name" value="Sel1_AlgK"/>
</dbReference>
<keyword evidence="9" id="KW-1185">Reference proteome</keyword>
<dbReference type="GO" id="GO:0008270">
    <property type="term" value="F:zinc ion binding"/>
    <property type="evidence" value="ECO:0007669"/>
    <property type="project" value="UniProtKB-KW"/>
</dbReference>
<evidence type="ECO:0000256" key="1">
    <source>
        <dbReference type="ARBA" id="ARBA00022723"/>
    </source>
</evidence>
<evidence type="ECO:0000256" key="2">
    <source>
        <dbReference type="ARBA" id="ARBA00022771"/>
    </source>
</evidence>
<feature type="domain" description="MYND-type" evidence="7">
    <location>
        <begin position="435"/>
        <end position="477"/>
    </location>
</feature>
<dbReference type="GeneID" id="83208393"/>
<dbReference type="Proteomes" id="UP001234581">
    <property type="component" value="Unassembled WGS sequence"/>
</dbReference>
<keyword evidence="2 5" id="KW-0863">Zinc-finger</keyword>
<sequence length="484" mass="53685">MAQVTEQPAIDNEAPPAADVPAFLGLTQQQSALLVALYNETDPEFAKQIPTALPVAAQQLAAEYEKRNSVGKKLERANAKFMEEYQEFEKAQQEAVERLSKANDMSIDKAAEGLDLSGASIHDLILGSFLYGGVRSAEAEKNKEAMSPVASPNFDGAKGLLELAFSKGSSMAAVQIGSLYVQEDKLASGKNMKKGEDCKEVAFSWYKKAADMGNPMACHKLGFFYERGYGCTQNIQAAIEAYEKAFAEGYPDAAHNLGLIRQGLNAITAPFKDSKKAIEHFERAKQWGYAPSANALGRMYLLMAKNSEYAKECGDPSNDKDEYIVTGIDFMEYAADNGDADAMLMLGLIFGSKDYGLYDMDKAQNYMELALVRGDIEAFAYLVRILRAKMAAKVALENENMENFERLSDAEKQKLIQQLAKEALPENVRHKQCSNTYCTKTEENKGDFKKCGRCQRVSYCSRECQKEHWKAGHKVVCTEQKQQQ</sequence>
<comment type="similarity">
    <text evidence="4">Belongs to the sel-1 family.</text>
</comment>
<dbReference type="PROSITE" id="PS50865">
    <property type="entry name" value="ZF_MYND_2"/>
    <property type="match status" value="1"/>
</dbReference>
<evidence type="ECO:0000256" key="6">
    <source>
        <dbReference type="SAM" id="Coils"/>
    </source>
</evidence>
<dbReference type="SMART" id="SM00671">
    <property type="entry name" value="SEL1"/>
    <property type="match status" value="4"/>
</dbReference>
<dbReference type="InterPro" id="IPR002893">
    <property type="entry name" value="Znf_MYND"/>
</dbReference>
<evidence type="ECO:0000259" key="7">
    <source>
        <dbReference type="PROSITE" id="PS50865"/>
    </source>
</evidence>
<keyword evidence="6" id="KW-0175">Coiled coil</keyword>
<protein>
    <recommendedName>
        <fullName evidence="7">MYND-type domain-containing protein</fullName>
    </recommendedName>
</protein>
<dbReference type="InterPro" id="IPR011990">
    <property type="entry name" value="TPR-like_helical_dom_sf"/>
</dbReference>
<comment type="caution">
    <text evidence="8">The sequence shown here is derived from an EMBL/GenBank/DDBJ whole genome shotgun (WGS) entry which is preliminary data.</text>
</comment>
<reference evidence="8 9" key="1">
    <citation type="submission" date="2023-03" db="EMBL/GenBank/DDBJ databases">
        <title>Genome sequence of Lichtheimia ornata CBS 291.66.</title>
        <authorList>
            <person name="Mohabir J.T."/>
            <person name="Shea T.P."/>
            <person name="Kurbessoian T."/>
            <person name="Berby B."/>
            <person name="Fontaine J."/>
            <person name="Livny J."/>
            <person name="Gnirke A."/>
            <person name="Stajich J.E."/>
            <person name="Cuomo C.A."/>
        </authorList>
    </citation>
    <scope>NUCLEOTIDE SEQUENCE [LARGE SCALE GENOMIC DNA]</scope>
    <source>
        <strain evidence="8">CBS 291.66</strain>
    </source>
</reference>
<keyword evidence="3" id="KW-0862">Zinc</keyword>
<dbReference type="Gene3D" id="1.25.40.10">
    <property type="entry name" value="Tetratricopeptide repeat domain"/>
    <property type="match status" value="1"/>
</dbReference>
<dbReference type="Pfam" id="PF01753">
    <property type="entry name" value="zf-MYND"/>
    <property type="match status" value="1"/>
</dbReference>
<name>A0AAD7Y4Q6_9FUNG</name>